<accession>A0A6A5FNA9</accession>
<reference evidence="2 3" key="1">
    <citation type="submission" date="2019-06" db="EMBL/GenBank/DDBJ databases">
        <title>A chromosome-scale genome assembly of the European perch, Perca fluviatilis.</title>
        <authorList>
            <person name="Roques C."/>
            <person name="Zahm M."/>
            <person name="Cabau C."/>
            <person name="Klopp C."/>
            <person name="Bouchez O."/>
            <person name="Donnadieu C."/>
            <person name="Kuhl H."/>
            <person name="Gislard M."/>
            <person name="Guendouz S."/>
            <person name="Journot L."/>
            <person name="Haffray P."/>
            <person name="Bestin A."/>
            <person name="Morvezen R."/>
            <person name="Feron R."/>
            <person name="Wen M."/>
            <person name="Jouanno E."/>
            <person name="Herpin A."/>
            <person name="Schartl M."/>
            <person name="Postlethwait J."/>
            <person name="Schaerlinger B."/>
            <person name="Chardard D."/>
            <person name="Lecocq T."/>
            <person name="Poncet C."/>
            <person name="Jaffrelo L."/>
            <person name="Lampietro C."/>
            <person name="Guiguen Y."/>
        </authorList>
    </citation>
    <scope>NUCLEOTIDE SEQUENCE [LARGE SCALE GENOMIC DNA]</scope>
    <source>
        <tissue evidence="2">Blood</tissue>
    </source>
</reference>
<evidence type="ECO:0000313" key="3">
    <source>
        <dbReference type="Proteomes" id="UP000465112"/>
    </source>
</evidence>
<keyword evidence="3" id="KW-1185">Reference proteome</keyword>
<dbReference type="Proteomes" id="UP000465112">
    <property type="component" value="Chromosome 1"/>
</dbReference>
<proteinExistence type="predicted"/>
<feature type="region of interest" description="Disordered" evidence="1">
    <location>
        <begin position="42"/>
        <end position="69"/>
    </location>
</feature>
<gene>
    <name evidence="2" type="ORF">PFLUV_G00003970</name>
</gene>
<comment type="caution">
    <text evidence="2">The sequence shown here is derived from an EMBL/GenBank/DDBJ whole genome shotgun (WGS) entry which is preliminary data.</text>
</comment>
<protein>
    <submittedName>
        <fullName evidence="2">Uncharacterized protein</fullName>
    </submittedName>
</protein>
<dbReference type="EMBL" id="VHII01000001">
    <property type="protein sequence ID" value="KAF1394709.1"/>
    <property type="molecule type" value="Genomic_DNA"/>
</dbReference>
<evidence type="ECO:0000313" key="2">
    <source>
        <dbReference type="EMBL" id="KAF1394709.1"/>
    </source>
</evidence>
<name>A0A6A5FNA9_PERFL</name>
<dbReference type="AlphaFoldDB" id="A0A6A5FNA9"/>
<evidence type="ECO:0000256" key="1">
    <source>
        <dbReference type="SAM" id="MobiDB-lite"/>
    </source>
</evidence>
<sequence>MKERLQRRIVPHPLCFSWDSAQITPHRLKTSGVPDSRTVKASDFRLDPSSPPSVQLMACRSPSHQRGQV</sequence>
<organism evidence="2 3">
    <name type="scientific">Perca fluviatilis</name>
    <name type="common">European perch</name>
    <dbReference type="NCBI Taxonomy" id="8168"/>
    <lineage>
        <taxon>Eukaryota</taxon>
        <taxon>Metazoa</taxon>
        <taxon>Chordata</taxon>
        <taxon>Craniata</taxon>
        <taxon>Vertebrata</taxon>
        <taxon>Euteleostomi</taxon>
        <taxon>Actinopterygii</taxon>
        <taxon>Neopterygii</taxon>
        <taxon>Teleostei</taxon>
        <taxon>Neoteleostei</taxon>
        <taxon>Acanthomorphata</taxon>
        <taxon>Eupercaria</taxon>
        <taxon>Perciformes</taxon>
        <taxon>Percoidei</taxon>
        <taxon>Percidae</taxon>
        <taxon>Percinae</taxon>
        <taxon>Perca</taxon>
    </lineage>
</organism>